<feature type="compositionally biased region" description="Basic and acidic residues" evidence="1">
    <location>
        <begin position="41"/>
        <end position="61"/>
    </location>
</feature>
<reference evidence="2 3" key="1">
    <citation type="submission" date="2019-04" db="EMBL/GenBank/DDBJ databases">
        <title>Draft genome of the big-headed turtle Platysternon megacephalum.</title>
        <authorList>
            <person name="Gong S."/>
        </authorList>
    </citation>
    <scope>NUCLEOTIDE SEQUENCE [LARGE SCALE GENOMIC DNA]</scope>
    <source>
        <strain evidence="2">DO16091913</strain>
        <tissue evidence="2">Muscle</tissue>
    </source>
</reference>
<evidence type="ECO:0000313" key="2">
    <source>
        <dbReference type="EMBL" id="TFJ99335.1"/>
    </source>
</evidence>
<evidence type="ECO:0000256" key="1">
    <source>
        <dbReference type="SAM" id="MobiDB-lite"/>
    </source>
</evidence>
<keyword evidence="2" id="KW-0808">Transferase</keyword>
<protein>
    <submittedName>
        <fullName evidence="2">Leucine carboxyl methyltransferase 2-like</fullName>
    </submittedName>
</protein>
<dbReference type="AlphaFoldDB" id="A0A4D9DP18"/>
<reference evidence="2 3" key="2">
    <citation type="submission" date="2019-04" db="EMBL/GenBank/DDBJ databases">
        <title>The genome sequence of big-headed turtle.</title>
        <authorList>
            <person name="Gong S."/>
        </authorList>
    </citation>
    <scope>NUCLEOTIDE SEQUENCE [LARGE SCALE GENOMIC DNA]</scope>
    <source>
        <strain evidence="2">DO16091913</strain>
        <tissue evidence="2">Muscle</tissue>
    </source>
</reference>
<gene>
    <name evidence="2" type="ORF">DR999_PMT18647</name>
</gene>
<evidence type="ECO:0000313" key="3">
    <source>
        <dbReference type="Proteomes" id="UP000297703"/>
    </source>
</evidence>
<accession>A0A4D9DP18</accession>
<proteinExistence type="predicted"/>
<dbReference type="EMBL" id="QXTE01000335">
    <property type="protein sequence ID" value="TFJ99335.1"/>
    <property type="molecule type" value="Genomic_DNA"/>
</dbReference>
<feature type="region of interest" description="Disordered" evidence="1">
    <location>
        <begin position="25"/>
        <end position="61"/>
    </location>
</feature>
<comment type="caution">
    <text evidence="2">The sequence shown here is derived from an EMBL/GenBank/DDBJ whole genome shotgun (WGS) entry which is preliminary data.</text>
</comment>
<dbReference type="GO" id="GO:0008168">
    <property type="term" value="F:methyltransferase activity"/>
    <property type="evidence" value="ECO:0007669"/>
    <property type="project" value="UniProtKB-KW"/>
</dbReference>
<keyword evidence="2" id="KW-0489">Methyltransferase</keyword>
<organism evidence="2 3">
    <name type="scientific">Platysternon megacephalum</name>
    <name type="common">big-headed turtle</name>
    <dbReference type="NCBI Taxonomy" id="55544"/>
    <lineage>
        <taxon>Eukaryota</taxon>
        <taxon>Metazoa</taxon>
        <taxon>Chordata</taxon>
        <taxon>Craniata</taxon>
        <taxon>Vertebrata</taxon>
        <taxon>Euteleostomi</taxon>
        <taxon>Archelosauria</taxon>
        <taxon>Testudinata</taxon>
        <taxon>Testudines</taxon>
        <taxon>Cryptodira</taxon>
        <taxon>Durocryptodira</taxon>
        <taxon>Testudinoidea</taxon>
        <taxon>Platysternidae</taxon>
        <taxon>Platysternon</taxon>
    </lineage>
</organism>
<name>A0A4D9DP18_9SAUR</name>
<keyword evidence="3" id="KW-1185">Reference proteome</keyword>
<sequence>MKELVVLDEEGKEPWVRCRRPACDLLPEAKPPKRRLRHPQSHKEAPPKRQQAEAPKSDCET</sequence>
<dbReference type="OrthoDB" id="9428447at2759"/>
<dbReference type="GO" id="GO:0032259">
    <property type="term" value="P:methylation"/>
    <property type="evidence" value="ECO:0007669"/>
    <property type="project" value="UniProtKB-KW"/>
</dbReference>
<dbReference type="Proteomes" id="UP000297703">
    <property type="component" value="Unassembled WGS sequence"/>
</dbReference>